<sequence length="100" mass="11225">MISNGWLVERGRKGREVEVRAAERESNVKDREQRGSDGDRGRGESGDGVGGKGIIYNEIKKVEEKMTKVLGVSSFSFKHQTNQGRERLASCKRRGNFKLV</sequence>
<keyword evidence="3" id="KW-1185">Reference proteome</keyword>
<evidence type="ECO:0000313" key="3">
    <source>
        <dbReference type="Proteomes" id="UP000327157"/>
    </source>
</evidence>
<reference evidence="2 3" key="1">
    <citation type="submission" date="2019-09" db="EMBL/GenBank/DDBJ databases">
        <authorList>
            <person name="Ou C."/>
        </authorList>
    </citation>
    <scope>NUCLEOTIDE SEQUENCE [LARGE SCALE GENOMIC DNA]</scope>
    <source>
        <strain evidence="2">S2</strain>
        <tissue evidence="2">Leaf</tissue>
    </source>
</reference>
<accession>A0A5N5IBT5</accession>
<reference evidence="2 3" key="3">
    <citation type="submission" date="2019-11" db="EMBL/GenBank/DDBJ databases">
        <title>A de novo genome assembly of a pear dwarfing rootstock.</title>
        <authorList>
            <person name="Wang F."/>
            <person name="Wang J."/>
            <person name="Li S."/>
            <person name="Zhang Y."/>
            <person name="Fang M."/>
            <person name="Ma L."/>
            <person name="Zhao Y."/>
            <person name="Jiang S."/>
        </authorList>
    </citation>
    <scope>NUCLEOTIDE SEQUENCE [LARGE SCALE GENOMIC DNA]</scope>
    <source>
        <strain evidence="2">S2</strain>
        <tissue evidence="2">Leaf</tissue>
    </source>
</reference>
<protein>
    <submittedName>
        <fullName evidence="2">TMV resistance protein N-like</fullName>
    </submittedName>
</protein>
<evidence type="ECO:0000313" key="2">
    <source>
        <dbReference type="EMBL" id="KAB2635190.1"/>
    </source>
</evidence>
<gene>
    <name evidence="2" type="ORF">D8674_025724</name>
</gene>
<reference evidence="3" key="2">
    <citation type="submission" date="2019-10" db="EMBL/GenBank/DDBJ databases">
        <title>A de novo genome assembly of a pear dwarfing rootstock.</title>
        <authorList>
            <person name="Wang F."/>
            <person name="Wang J."/>
            <person name="Li S."/>
            <person name="Zhang Y."/>
            <person name="Fang M."/>
            <person name="Ma L."/>
            <person name="Zhao Y."/>
            <person name="Jiang S."/>
        </authorList>
    </citation>
    <scope>NUCLEOTIDE SEQUENCE [LARGE SCALE GENOMIC DNA]</scope>
</reference>
<feature type="compositionally biased region" description="Basic and acidic residues" evidence="1">
    <location>
        <begin position="17"/>
        <end position="45"/>
    </location>
</feature>
<comment type="caution">
    <text evidence="2">The sequence shown here is derived from an EMBL/GenBank/DDBJ whole genome shotgun (WGS) entry which is preliminary data.</text>
</comment>
<dbReference type="EMBL" id="SMOL01000004">
    <property type="protein sequence ID" value="KAB2635190.1"/>
    <property type="molecule type" value="Genomic_DNA"/>
</dbReference>
<dbReference type="OrthoDB" id="1144635at2759"/>
<feature type="region of interest" description="Disordered" evidence="1">
    <location>
        <begin position="17"/>
        <end position="52"/>
    </location>
</feature>
<dbReference type="Proteomes" id="UP000327157">
    <property type="component" value="Chromosome 5"/>
</dbReference>
<organism evidence="2 3">
    <name type="scientific">Pyrus ussuriensis x Pyrus communis</name>
    <dbReference type="NCBI Taxonomy" id="2448454"/>
    <lineage>
        <taxon>Eukaryota</taxon>
        <taxon>Viridiplantae</taxon>
        <taxon>Streptophyta</taxon>
        <taxon>Embryophyta</taxon>
        <taxon>Tracheophyta</taxon>
        <taxon>Spermatophyta</taxon>
        <taxon>Magnoliopsida</taxon>
        <taxon>eudicotyledons</taxon>
        <taxon>Gunneridae</taxon>
        <taxon>Pentapetalae</taxon>
        <taxon>rosids</taxon>
        <taxon>fabids</taxon>
        <taxon>Rosales</taxon>
        <taxon>Rosaceae</taxon>
        <taxon>Amygdaloideae</taxon>
        <taxon>Maleae</taxon>
        <taxon>Pyrus</taxon>
    </lineage>
</organism>
<dbReference type="AlphaFoldDB" id="A0A5N5IBT5"/>
<evidence type="ECO:0000256" key="1">
    <source>
        <dbReference type="SAM" id="MobiDB-lite"/>
    </source>
</evidence>
<proteinExistence type="predicted"/>
<name>A0A5N5IBT5_9ROSA</name>